<dbReference type="PANTHER" id="PTHR11472">
    <property type="entry name" value="DNA REPAIR DEAD HELICASE RAD3/XP-D SUBFAMILY MEMBER"/>
    <property type="match status" value="1"/>
</dbReference>
<gene>
    <name evidence="6" type="ORF">SAMN02745161_1701</name>
</gene>
<evidence type="ECO:0000256" key="4">
    <source>
        <dbReference type="ARBA" id="ARBA00038058"/>
    </source>
</evidence>
<dbReference type="GO" id="GO:0005524">
    <property type="term" value="F:ATP binding"/>
    <property type="evidence" value="ECO:0007669"/>
    <property type="project" value="UniProtKB-KW"/>
</dbReference>
<evidence type="ECO:0000256" key="2">
    <source>
        <dbReference type="ARBA" id="ARBA00022801"/>
    </source>
</evidence>
<dbReference type="InterPro" id="IPR027417">
    <property type="entry name" value="P-loop_NTPase"/>
</dbReference>
<organism evidence="6 7">
    <name type="scientific">Halodesulfovibrio marinisediminis DSM 17456</name>
    <dbReference type="NCBI Taxonomy" id="1121457"/>
    <lineage>
        <taxon>Bacteria</taxon>
        <taxon>Pseudomonadati</taxon>
        <taxon>Thermodesulfobacteriota</taxon>
        <taxon>Desulfovibrionia</taxon>
        <taxon>Desulfovibrionales</taxon>
        <taxon>Desulfovibrionaceae</taxon>
        <taxon>Halodesulfovibrio</taxon>
    </lineage>
</organism>
<reference evidence="7" key="1">
    <citation type="submission" date="2016-11" db="EMBL/GenBank/DDBJ databases">
        <authorList>
            <person name="Varghese N."/>
            <person name="Submissions S."/>
        </authorList>
    </citation>
    <scope>NUCLEOTIDE SEQUENCE [LARGE SCALE GENOMIC DNA]</scope>
    <source>
        <strain evidence="7">DSM 17456</strain>
    </source>
</reference>
<dbReference type="RefSeq" id="WP_074216515.1">
    <property type="nucleotide sequence ID" value="NZ_FSRG01000005.1"/>
</dbReference>
<evidence type="ECO:0000256" key="1">
    <source>
        <dbReference type="ARBA" id="ARBA00022741"/>
    </source>
</evidence>
<feature type="domain" description="Helicase ATP-binding" evidence="5">
    <location>
        <begin position="258"/>
        <end position="554"/>
    </location>
</feature>
<dbReference type="InterPro" id="IPR014013">
    <property type="entry name" value="Helic_SF1/SF2_ATP-bd_DinG/Rad3"/>
</dbReference>
<dbReference type="GO" id="GO:0016818">
    <property type="term" value="F:hydrolase activity, acting on acid anhydrides, in phosphorus-containing anhydrides"/>
    <property type="evidence" value="ECO:0007669"/>
    <property type="project" value="InterPro"/>
</dbReference>
<protein>
    <submittedName>
        <fullName evidence="6">ATP-dependent DNA helicase DinG</fullName>
    </submittedName>
</protein>
<keyword evidence="2" id="KW-0378">Hydrolase</keyword>
<dbReference type="OrthoDB" id="9805194at2"/>
<keyword evidence="6" id="KW-0347">Helicase</keyword>
<dbReference type="PROSITE" id="PS51193">
    <property type="entry name" value="HELICASE_ATP_BIND_2"/>
    <property type="match status" value="1"/>
</dbReference>
<dbReference type="InterPro" id="IPR045028">
    <property type="entry name" value="DinG/Rad3-like"/>
</dbReference>
<accession>A0A1N6GNI0</accession>
<dbReference type="STRING" id="1121457.SAMN02745161_1701"/>
<dbReference type="InterPro" id="IPR014001">
    <property type="entry name" value="Helicase_ATP-bd"/>
</dbReference>
<dbReference type="PANTHER" id="PTHR11472:SF34">
    <property type="entry name" value="REGULATOR OF TELOMERE ELONGATION HELICASE 1"/>
    <property type="match status" value="1"/>
</dbReference>
<dbReference type="GO" id="GO:0006139">
    <property type="term" value="P:nucleobase-containing compound metabolic process"/>
    <property type="evidence" value="ECO:0007669"/>
    <property type="project" value="InterPro"/>
</dbReference>
<keyword evidence="7" id="KW-1185">Reference proteome</keyword>
<dbReference type="GO" id="GO:0003676">
    <property type="term" value="F:nucleic acid binding"/>
    <property type="evidence" value="ECO:0007669"/>
    <property type="project" value="InterPro"/>
</dbReference>
<evidence type="ECO:0000259" key="5">
    <source>
        <dbReference type="PROSITE" id="PS51193"/>
    </source>
</evidence>
<name>A0A1N6GNI0_9BACT</name>
<dbReference type="EMBL" id="FSRG01000005">
    <property type="protein sequence ID" value="SIO08992.1"/>
    <property type="molecule type" value="Genomic_DNA"/>
</dbReference>
<evidence type="ECO:0000313" key="7">
    <source>
        <dbReference type="Proteomes" id="UP000184694"/>
    </source>
</evidence>
<evidence type="ECO:0000256" key="3">
    <source>
        <dbReference type="ARBA" id="ARBA00022840"/>
    </source>
</evidence>
<dbReference type="SMART" id="SM00487">
    <property type="entry name" value="DEXDc"/>
    <property type="match status" value="1"/>
</dbReference>
<dbReference type="SUPFAM" id="SSF52540">
    <property type="entry name" value="P-loop containing nucleoside triphosphate hydrolases"/>
    <property type="match status" value="1"/>
</dbReference>
<dbReference type="Proteomes" id="UP000184694">
    <property type="component" value="Unassembled WGS sequence"/>
</dbReference>
<sequence length="929" mass="105083">MFRPFTTPIEDIAIVFGHERSLSNGEKRIYSVAALRISKDATVSEFTSHIRSEKLRAREFAHSQLGEAKLKKAPDEITVSGHLQDFLEGVDHIVGYVPNGHIISLEPLCNNERIIDAALLADYFMPWTGAATAKSLWEYIHKQERQKISFSALEGAELCVDLLKHLFSTVLNDTSFPAASALRYYLGTSSTLFGTFCCHMLEHYGDYFGTSLITPASKSETADWEQFLEKAPKKEKIDSQTEAYRELPEDEIQQLYEQLAHKRKGYSVRKPQVDYASHVARAINTNAVACIEAGTGTGKTLGYLLPVMEFLKRNPSQRIAIATYTKSLQKQLYGNELDSCRELFGQYNDIPVALIKGKSNYVCAHKLNDILSPLLNGVELLAWLYFANICYRYRITDLDDISPRMRAYFDEGRILSNFAQEVSAGSGCFSTHKQCPGNIVTAEAAQSRLVITNHNKLVLMESDPQLSDLFKHCIIDEANHFEDAVRTTLSPEVSTSDISFYCRYLREQCRKLILAPSTPEPVELKAEAVVSEIAYTITKINALRDQFKQMNQAAAYGAVPVTPAHKAFTQGDVVNDLKILNKHLERIHELSAFFTGKKAKDLPLGYKTISRCRTMRTLLQEVSVNLMMIRKGLHEDGTWNSVHVFPRNWILCGGQVYMGAFIRESIIKERDTIILTSATLTHQSSFTPYRRTLGLGKSDLLQFSDKEAPPKPCFVARVAPPFTPDYSLVVPSDAPSALYEHKKIWLEYTLSVLPKLIEYNDGATLVLCASYEDLEALRKNLEATYDGSYPLLFQRKGEPATALIEEFRTTRESVLFGVETFWHGVDFPGNTLTQVVITRLPFPAPNSPLMDARKRFLPDGVFWERYRYETAIKFRQGVGRLIRRETDSGLVVVLDNRLLKNQRLAPCQIIQGMRNIPERHRGRSWKKAE</sequence>
<dbReference type="Gene3D" id="3.40.50.300">
    <property type="entry name" value="P-loop containing nucleotide triphosphate hydrolases"/>
    <property type="match status" value="2"/>
</dbReference>
<dbReference type="InterPro" id="IPR006555">
    <property type="entry name" value="ATP-dep_Helicase_C"/>
</dbReference>
<evidence type="ECO:0000313" key="6">
    <source>
        <dbReference type="EMBL" id="SIO08992.1"/>
    </source>
</evidence>
<proteinExistence type="inferred from homology"/>
<dbReference type="GO" id="GO:0003678">
    <property type="term" value="F:DNA helicase activity"/>
    <property type="evidence" value="ECO:0007669"/>
    <property type="project" value="TreeGrafter"/>
</dbReference>
<dbReference type="Pfam" id="PF13307">
    <property type="entry name" value="Helicase_C_2"/>
    <property type="match status" value="1"/>
</dbReference>
<keyword evidence="1" id="KW-0547">Nucleotide-binding</keyword>
<dbReference type="AlphaFoldDB" id="A0A1N6GNI0"/>
<comment type="similarity">
    <text evidence="4">Belongs to the helicase family. DinG subfamily.</text>
</comment>
<keyword evidence="3" id="KW-0067">ATP-binding</keyword>
<dbReference type="SMART" id="SM00491">
    <property type="entry name" value="HELICc2"/>
    <property type="match status" value="1"/>
</dbReference>